<dbReference type="InterPro" id="IPR010559">
    <property type="entry name" value="Sig_transdc_His_kin_internal"/>
</dbReference>
<dbReference type="Pfam" id="PF06580">
    <property type="entry name" value="His_kinase"/>
    <property type="match status" value="1"/>
</dbReference>
<dbReference type="AlphaFoldDB" id="A0A1M4X9N3"/>
<keyword evidence="6 8" id="KW-1133">Transmembrane helix</keyword>
<dbReference type="Proteomes" id="UP000184088">
    <property type="component" value="Unassembled WGS sequence"/>
</dbReference>
<evidence type="ECO:0000256" key="4">
    <source>
        <dbReference type="ARBA" id="ARBA00022679"/>
    </source>
</evidence>
<evidence type="ECO:0000256" key="8">
    <source>
        <dbReference type="SAM" id="Phobius"/>
    </source>
</evidence>
<dbReference type="PANTHER" id="PTHR34220:SF7">
    <property type="entry name" value="SENSOR HISTIDINE KINASE YPDA"/>
    <property type="match status" value="1"/>
</dbReference>
<comment type="subcellular location">
    <subcellularLocation>
        <location evidence="1">Cell membrane</location>
        <topology evidence="1">Multi-pass membrane protein</topology>
    </subcellularLocation>
</comment>
<dbReference type="Gene3D" id="3.30.565.10">
    <property type="entry name" value="Histidine kinase-like ATPase, C-terminal domain"/>
    <property type="match status" value="1"/>
</dbReference>
<keyword evidence="7 8" id="KW-0472">Membrane</keyword>
<evidence type="ECO:0000256" key="6">
    <source>
        <dbReference type="ARBA" id="ARBA00022989"/>
    </source>
</evidence>
<dbReference type="RefSeq" id="WP_073342241.1">
    <property type="nucleotide sequence ID" value="NZ_FQVH01000007.1"/>
</dbReference>
<dbReference type="InterPro" id="IPR033479">
    <property type="entry name" value="dCache_1"/>
</dbReference>
<proteinExistence type="predicted"/>
<dbReference type="SUPFAM" id="SSF158472">
    <property type="entry name" value="HAMP domain-like"/>
    <property type="match status" value="1"/>
</dbReference>
<dbReference type="Pfam" id="PF02743">
    <property type="entry name" value="dCache_1"/>
    <property type="match status" value="1"/>
</dbReference>
<evidence type="ECO:0000256" key="5">
    <source>
        <dbReference type="ARBA" id="ARBA00022692"/>
    </source>
</evidence>
<dbReference type="CDD" id="cd12912">
    <property type="entry name" value="PDC2_MCP_like"/>
    <property type="match status" value="1"/>
</dbReference>
<evidence type="ECO:0000256" key="7">
    <source>
        <dbReference type="ARBA" id="ARBA00023136"/>
    </source>
</evidence>
<dbReference type="Gene3D" id="6.10.340.10">
    <property type="match status" value="1"/>
</dbReference>
<evidence type="ECO:0000259" key="9">
    <source>
        <dbReference type="PROSITE" id="PS50885"/>
    </source>
</evidence>
<dbReference type="Pfam" id="PF00672">
    <property type="entry name" value="HAMP"/>
    <property type="match status" value="1"/>
</dbReference>
<dbReference type="GO" id="GO:0000155">
    <property type="term" value="F:phosphorelay sensor kinase activity"/>
    <property type="evidence" value="ECO:0007669"/>
    <property type="project" value="InterPro"/>
</dbReference>
<feature type="domain" description="HAMP" evidence="9">
    <location>
        <begin position="301"/>
        <end position="353"/>
    </location>
</feature>
<protein>
    <submittedName>
        <fullName evidence="10">Two-component system, sensor histidine kinase YesM</fullName>
    </submittedName>
</protein>
<sequence>MLFKKLLLSYIAIILLPLSIVSIFSSYIYARTINEQMYTSAKQTLQQVNRNISNILDNATGTLFYISMNRVLQDNLSRPSSATPFEINREVTAIRDVLLNPGIFNKSYSSIEVYALNKPDYPFTFMQNDVMSYKIAENRPWYSQVLKLNGRLFWHISTDFGVPQISVKHLVVDVKNFKNPIAIISVDINTSILDDVIKNIRFGKTGRVYIIDVNGNTIIPFGLKFPYASMLKYPEGSISINSSKDKNVLFYNTIEETNWKIVGIMSERELTEKAQLTNRIMFTIAIFSIIAAILLSLYLSYTISSPIKKLAKTMDKVKGGDLNVNLTEKPGGEIGTLYESYNSMINRINQLINDVYIANMEKKDAELKALQAQINPHFLYNTLDSMNWLAIKYKAYDISKMITSLATLLRYSINKGQDKIKLKDELKQVKSYVTIQQIRFKDKFDIIYNIDEDILDCTVIKLILQPLVENAITHGIENYPDKGYIEIIGKKDGENIVLEVQNTGNPVDLEKVNRLLTEDIHSEHYGIKNVNDRIKFTFGEAYGLSYNYISGKTIAKLTIPYIKGE</sequence>
<evidence type="ECO:0000256" key="1">
    <source>
        <dbReference type="ARBA" id="ARBA00004651"/>
    </source>
</evidence>
<evidence type="ECO:0000313" key="10">
    <source>
        <dbReference type="EMBL" id="SHE90228.1"/>
    </source>
</evidence>
<dbReference type="OrthoDB" id="9809348at2"/>
<dbReference type="STRING" id="1121256.SAMN02746089_00993"/>
<keyword evidence="5 8" id="KW-0812">Transmembrane</keyword>
<keyword evidence="10" id="KW-0418">Kinase</keyword>
<dbReference type="PANTHER" id="PTHR34220">
    <property type="entry name" value="SENSOR HISTIDINE KINASE YPDA"/>
    <property type="match status" value="1"/>
</dbReference>
<feature type="transmembrane region" description="Helical" evidence="8">
    <location>
        <begin position="6"/>
        <end position="30"/>
    </location>
</feature>
<name>A0A1M4X9N3_9THEO</name>
<dbReference type="InterPro" id="IPR036890">
    <property type="entry name" value="HATPase_C_sf"/>
</dbReference>
<evidence type="ECO:0000313" key="11">
    <source>
        <dbReference type="Proteomes" id="UP000184088"/>
    </source>
</evidence>
<dbReference type="Gene3D" id="3.30.450.20">
    <property type="entry name" value="PAS domain"/>
    <property type="match status" value="1"/>
</dbReference>
<evidence type="ECO:0000256" key="2">
    <source>
        <dbReference type="ARBA" id="ARBA00022475"/>
    </source>
</evidence>
<dbReference type="EMBL" id="FQVH01000007">
    <property type="protein sequence ID" value="SHE90228.1"/>
    <property type="molecule type" value="Genomic_DNA"/>
</dbReference>
<dbReference type="SMART" id="SM00304">
    <property type="entry name" value="HAMP"/>
    <property type="match status" value="1"/>
</dbReference>
<keyword evidence="4" id="KW-0808">Transferase</keyword>
<dbReference type="GO" id="GO:0005886">
    <property type="term" value="C:plasma membrane"/>
    <property type="evidence" value="ECO:0007669"/>
    <property type="project" value="UniProtKB-SubCell"/>
</dbReference>
<evidence type="ECO:0000256" key="3">
    <source>
        <dbReference type="ARBA" id="ARBA00022553"/>
    </source>
</evidence>
<keyword evidence="11" id="KW-1185">Reference proteome</keyword>
<feature type="transmembrane region" description="Helical" evidence="8">
    <location>
        <begin position="280"/>
        <end position="301"/>
    </location>
</feature>
<dbReference type="PROSITE" id="PS50885">
    <property type="entry name" value="HAMP"/>
    <property type="match status" value="1"/>
</dbReference>
<dbReference type="CDD" id="cd06225">
    <property type="entry name" value="HAMP"/>
    <property type="match status" value="1"/>
</dbReference>
<dbReference type="InterPro" id="IPR050640">
    <property type="entry name" value="Bact_2-comp_sensor_kinase"/>
</dbReference>
<accession>A0A1M4X9N3</accession>
<keyword evidence="2" id="KW-1003">Cell membrane</keyword>
<gene>
    <name evidence="10" type="ORF">SAMN02746089_00993</name>
</gene>
<dbReference type="SUPFAM" id="SSF55874">
    <property type="entry name" value="ATPase domain of HSP90 chaperone/DNA topoisomerase II/histidine kinase"/>
    <property type="match status" value="1"/>
</dbReference>
<organism evidence="10 11">
    <name type="scientific">Caldanaerobius fijiensis DSM 17918</name>
    <dbReference type="NCBI Taxonomy" id="1121256"/>
    <lineage>
        <taxon>Bacteria</taxon>
        <taxon>Bacillati</taxon>
        <taxon>Bacillota</taxon>
        <taxon>Clostridia</taxon>
        <taxon>Thermoanaerobacterales</taxon>
        <taxon>Thermoanaerobacteraceae</taxon>
        <taxon>Caldanaerobius</taxon>
    </lineage>
</organism>
<reference evidence="10 11" key="1">
    <citation type="submission" date="2016-11" db="EMBL/GenBank/DDBJ databases">
        <authorList>
            <person name="Jaros S."/>
            <person name="Januszkiewicz K."/>
            <person name="Wedrychowicz H."/>
        </authorList>
    </citation>
    <scope>NUCLEOTIDE SEQUENCE [LARGE SCALE GENOMIC DNA]</scope>
    <source>
        <strain evidence="10 11">DSM 17918</strain>
    </source>
</reference>
<dbReference type="InterPro" id="IPR003660">
    <property type="entry name" value="HAMP_dom"/>
</dbReference>
<keyword evidence="3" id="KW-0597">Phosphoprotein</keyword>